<reference evidence="2 3" key="1">
    <citation type="submission" date="2024-01" db="EMBL/GenBank/DDBJ databases">
        <authorList>
            <person name="Alioto T."/>
            <person name="Alioto T."/>
            <person name="Gomez Garrido J."/>
        </authorList>
    </citation>
    <scope>NUCLEOTIDE SEQUENCE [LARGE SCALE GENOMIC DNA]</scope>
</reference>
<gene>
    <name evidence="2" type="ORF">FSCOSCO3_A010025</name>
</gene>
<dbReference type="AlphaFoldDB" id="A0AAV1Q449"/>
<keyword evidence="3" id="KW-1185">Reference proteome</keyword>
<dbReference type="EMBL" id="CAWUFR010000404">
    <property type="protein sequence ID" value="CAK6977356.1"/>
    <property type="molecule type" value="Genomic_DNA"/>
</dbReference>
<feature type="region of interest" description="Disordered" evidence="1">
    <location>
        <begin position="1"/>
        <end position="61"/>
    </location>
</feature>
<sequence>MSPTCTMASTSTQIESAPLPSTSTTQAVPSTPALIHEEDNEEEEDMEETSSSGTMASTSTRIGSAPLLSTDVISTAQDLACLPAHLAAICSSPMAQILWLSLHSLSDCSVSAK</sequence>
<feature type="compositionally biased region" description="Acidic residues" evidence="1">
    <location>
        <begin position="38"/>
        <end position="48"/>
    </location>
</feature>
<accession>A0AAV1Q449</accession>
<feature type="compositionally biased region" description="Polar residues" evidence="1">
    <location>
        <begin position="1"/>
        <end position="29"/>
    </location>
</feature>
<dbReference type="Proteomes" id="UP001314229">
    <property type="component" value="Unassembled WGS sequence"/>
</dbReference>
<organism evidence="2 3">
    <name type="scientific">Scomber scombrus</name>
    <name type="common">Atlantic mackerel</name>
    <name type="synonym">Scomber vernalis</name>
    <dbReference type="NCBI Taxonomy" id="13677"/>
    <lineage>
        <taxon>Eukaryota</taxon>
        <taxon>Metazoa</taxon>
        <taxon>Chordata</taxon>
        <taxon>Craniata</taxon>
        <taxon>Vertebrata</taxon>
        <taxon>Euteleostomi</taxon>
        <taxon>Actinopterygii</taxon>
        <taxon>Neopterygii</taxon>
        <taxon>Teleostei</taxon>
        <taxon>Neoteleostei</taxon>
        <taxon>Acanthomorphata</taxon>
        <taxon>Pelagiaria</taxon>
        <taxon>Scombriformes</taxon>
        <taxon>Scombridae</taxon>
        <taxon>Scomber</taxon>
    </lineage>
</organism>
<evidence type="ECO:0000256" key="1">
    <source>
        <dbReference type="SAM" id="MobiDB-lite"/>
    </source>
</evidence>
<evidence type="ECO:0000313" key="3">
    <source>
        <dbReference type="Proteomes" id="UP001314229"/>
    </source>
</evidence>
<protein>
    <submittedName>
        <fullName evidence="2">Uncharacterized protein</fullName>
    </submittedName>
</protein>
<name>A0AAV1Q449_SCOSC</name>
<feature type="compositionally biased region" description="Low complexity" evidence="1">
    <location>
        <begin position="49"/>
        <end position="60"/>
    </location>
</feature>
<comment type="caution">
    <text evidence="2">The sequence shown here is derived from an EMBL/GenBank/DDBJ whole genome shotgun (WGS) entry which is preliminary data.</text>
</comment>
<evidence type="ECO:0000313" key="2">
    <source>
        <dbReference type="EMBL" id="CAK6977356.1"/>
    </source>
</evidence>
<proteinExistence type="predicted"/>